<gene>
    <name evidence="2" type="ORF">TSAR_010626</name>
</gene>
<dbReference type="EMBL" id="NNAY01002678">
    <property type="protein sequence ID" value="OXU20795.1"/>
    <property type="molecule type" value="Genomic_DNA"/>
</dbReference>
<evidence type="ECO:0000256" key="1">
    <source>
        <dbReference type="SAM" id="MobiDB-lite"/>
    </source>
</evidence>
<proteinExistence type="predicted"/>
<reference evidence="2 3" key="1">
    <citation type="journal article" date="2017" name="Curr. Biol.">
        <title>The Evolution of Venom by Co-option of Single-Copy Genes.</title>
        <authorList>
            <person name="Martinson E.O."/>
            <person name="Mrinalini"/>
            <person name="Kelkar Y.D."/>
            <person name="Chang C.H."/>
            <person name="Werren J.H."/>
        </authorList>
    </citation>
    <scope>NUCLEOTIDE SEQUENCE [LARGE SCALE GENOMIC DNA]</scope>
    <source>
        <strain evidence="2 3">Alberta</strain>
        <tissue evidence="2">Whole body</tissue>
    </source>
</reference>
<feature type="region of interest" description="Disordered" evidence="1">
    <location>
        <begin position="64"/>
        <end position="98"/>
    </location>
</feature>
<dbReference type="Proteomes" id="UP000215335">
    <property type="component" value="Unassembled WGS sequence"/>
</dbReference>
<name>A0A232ER03_9HYME</name>
<dbReference type="AlphaFoldDB" id="A0A232ER03"/>
<accession>A0A232ER03</accession>
<evidence type="ECO:0000313" key="3">
    <source>
        <dbReference type="Proteomes" id="UP000215335"/>
    </source>
</evidence>
<keyword evidence="3" id="KW-1185">Reference proteome</keyword>
<sequence>MERTQQIREIIDSLEIQATSMKNLRLGDTEFKHILEAAICNLRVSMLNLEFISKCILQQEEEEEEKLHPIPSTSGTQRKAVTPIRETSDRCSSSASENTFKKKRDVLRKVRRIKRRKLRHKRRSEKEILRKAAKSEFLRKAKTCEHRDAFPNPKVIKCSSSDERSSESAPLDSRIGANPVSAIKRLATERESFAVPSIQHGTPFVRCGLIFRKSREEGSEANTDIRNEQWWLCSLCSNHTHNSCMTKYEIQQGLLFVCSTCTNTRSIINSRLCNKNKKPRIKSNVVLHQWREVKNNVTENTSSSCDTCMDSCAGLTCSGSIPSDSD</sequence>
<comment type="caution">
    <text evidence="2">The sequence shown here is derived from an EMBL/GenBank/DDBJ whole genome shotgun (WGS) entry which is preliminary data.</text>
</comment>
<evidence type="ECO:0000313" key="2">
    <source>
        <dbReference type="EMBL" id="OXU20795.1"/>
    </source>
</evidence>
<feature type="region of interest" description="Disordered" evidence="1">
    <location>
        <begin position="155"/>
        <end position="174"/>
    </location>
</feature>
<protein>
    <submittedName>
        <fullName evidence="2">Uncharacterized protein</fullName>
    </submittedName>
</protein>
<organism evidence="2 3">
    <name type="scientific">Trichomalopsis sarcophagae</name>
    <dbReference type="NCBI Taxonomy" id="543379"/>
    <lineage>
        <taxon>Eukaryota</taxon>
        <taxon>Metazoa</taxon>
        <taxon>Ecdysozoa</taxon>
        <taxon>Arthropoda</taxon>
        <taxon>Hexapoda</taxon>
        <taxon>Insecta</taxon>
        <taxon>Pterygota</taxon>
        <taxon>Neoptera</taxon>
        <taxon>Endopterygota</taxon>
        <taxon>Hymenoptera</taxon>
        <taxon>Apocrita</taxon>
        <taxon>Proctotrupomorpha</taxon>
        <taxon>Chalcidoidea</taxon>
        <taxon>Pteromalidae</taxon>
        <taxon>Pteromalinae</taxon>
        <taxon>Trichomalopsis</taxon>
    </lineage>
</organism>